<accession>A0A2K3KY70</accession>
<sequence length="123" mass="14293">MMVSYTRNKDYDTMEDEIDANTESRPYVDGLDIPLQDNEWDQWSHSWEKTLIVTLMGKRANFKILEKKQWTKNGKVKLVDMEDGYFQERLITFMLCTRGLGCLRITISSSKGGGRCSFKALQP</sequence>
<dbReference type="EMBL" id="ASHM01023041">
    <property type="protein sequence ID" value="PNX71227.1"/>
    <property type="molecule type" value="Genomic_DNA"/>
</dbReference>
<gene>
    <name evidence="1" type="ORF">L195_g027100</name>
</gene>
<evidence type="ECO:0000313" key="2">
    <source>
        <dbReference type="Proteomes" id="UP000236291"/>
    </source>
</evidence>
<organism evidence="1 2">
    <name type="scientific">Trifolium pratense</name>
    <name type="common">Red clover</name>
    <dbReference type="NCBI Taxonomy" id="57577"/>
    <lineage>
        <taxon>Eukaryota</taxon>
        <taxon>Viridiplantae</taxon>
        <taxon>Streptophyta</taxon>
        <taxon>Embryophyta</taxon>
        <taxon>Tracheophyta</taxon>
        <taxon>Spermatophyta</taxon>
        <taxon>Magnoliopsida</taxon>
        <taxon>eudicotyledons</taxon>
        <taxon>Gunneridae</taxon>
        <taxon>Pentapetalae</taxon>
        <taxon>rosids</taxon>
        <taxon>fabids</taxon>
        <taxon>Fabales</taxon>
        <taxon>Fabaceae</taxon>
        <taxon>Papilionoideae</taxon>
        <taxon>50 kb inversion clade</taxon>
        <taxon>NPAAA clade</taxon>
        <taxon>Hologalegina</taxon>
        <taxon>IRL clade</taxon>
        <taxon>Trifolieae</taxon>
        <taxon>Trifolium</taxon>
    </lineage>
</organism>
<dbReference type="AlphaFoldDB" id="A0A2K3KY70"/>
<evidence type="ECO:0000313" key="1">
    <source>
        <dbReference type="EMBL" id="PNX71227.1"/>
    </source>
</evidence>
<dbReference type="Proteomes" id="UP000236291">
    <property type="component" value="Unassembled WGS sequence"/>
</dbReference>
<reference evidence="1 2" key="1">
    <citation type="journal article" date="2014" name="Am. J. Bot.">
        <title>Genome assembly and annotation for red clover (Trifolium pratense; Fabaceae).</title>
        <authorList>
            <person name="Istvanek J."/>
            <person name="Jaros M."/>
            <person name="Krenek A."/>
            <person name="Repkova J."/>
        </authorList>
    </citation>
    <scope>NUCLEOTIDE SEQUENCE [LARGE SCALE GENOMIC DNA]</scope>
    <source>
        <strain evidence="2">cv. Tatra</strain>
        <tissue evidence="1">Young leaves</tissue>
    </source>
</reference>
<reference evidence="1 2" key="2">
    <citation type="journal article" date="2017" name="Front. Plant Sci.">
        <title>Gene Classification and Mining of Molecular Markers Useful in Red Clover (Trifolium pratense) Breeding.</title>
        <authorList>
            <person name="Istvanek J."/>
            <person name="Dluhosova J."/>
            <person name="Dluhos P."/>
            <person name="Patkova L."/>
            <person name="Nedelnik J."/>
            <person name="Repkova J."/>
        </authorList>
    </citation>
    <scope>NUCLEOTIDE SEQUENCE [LARGE SCALE GENOMIC DNA]</scope>
    <source>
        <strain evidence="2">cv. Tatra</strain>
        <tissue evidence="1">Young leaves</tissue>
    </source>
</reference>
<dbReference type="ExpressionAtlas" id="A0A2K3KY70">
    <property type="expression patterns" value="baseline"/>
</dbReference>
<protein>
    <submittedName>
        <fullName evidence="1">Uncharacterized protein</fullName>
    </submittedName>
</protein>
<name>A0A2K3KY70_TRIPR</name>
<comment type="caution">
    <text evidence="1">The sequence shown here is derived from an EMBL/GenBank/DDBJ whole genome shotgun (WGS) entry which is preliminary data.</text>
</comment>
<proteinExistence type="predicted"/>